<name>A0AAX3EGG3_PAEUR</name>
<evidence type="ECO:0000313" key="2">
    <source>
        <dbReference type="Proteomes" id="UP001163293"/>
    </source>
</evidence>
<reference evidence="1" key="1">
    <citation type="submission" date="2022-07" db="EMBL/GenBank/DDBJ databases">
        <authorList>
            <person name="Wu T."/>
        </authorList>
    </citation>
    <scope>NUCLEOTIDE SEQUENCE</scope>
    <source>
        <strain evidence="1">SD-1</strain>
    </source>
</reference>
<dbReference type="AlphaFoldDB" id="A0AAX3EGG3"/>
<dbReference type="InterPro" id="IPR024411">
    <property type="entry name" value="Tail_terminator_phage"/>
</dbReference>
<dbReference type="Proteomes" id="UP001163293">
    <property type="component" value="Chromosome"/>
</dbReference>
<evidence type="ECO:0000313" key="1">
    <source>
        <dbReference type="EMBL" id="UYV96869.1"/>
    </source>
</evidence>
<dbReference type="RefSeq" id="WP_264398737.1">
    <property type="nucleotide sequence ID" value="NZ_CP101180.1"/>
</dbReference>
<keyword evidence="2" id="KW-1185">Reference proteome</keyword>
<sequence length="149" mass="16446">MTFSTDFLTGIAQQLHDAGIGTYRPDTPYLAGETGIVFKDMPTTPNRVIVLNTYSPGADDNPHVPVSLIALQVRIRGNPGQPLDPDGIRDQVYNLLHGQEHRTYGTCHANQILHQSTIPNGKDDSKRWEVSINFYADVDLPPTTNRPAP</sequence>
<protein>
    <submittedName>
        <fullName evidence="1">Minor capsid protein</fullName>
    </submittedName>
</protein>
<proteinExistence type="predicted"/>
<organism evidence="1 2">
    <name type="scientific">Paenarthrobacter ureafaciens</name>
    <dbReference type="NCBI Taxonomy" id="37931"/>
    <lineage>
        <taxon>Bacteria</taxon>
        <taxon>Bacillati</taxon>
        <taxon>Actinomycetota</taxon>
        <taxon>Actinomycetes</taxon>
        <taxon>Micrococcales</taxon>
        <taxon>Micrococcaceae</taxon>
        <taxon>Paenarthrobacter</taxon>
    </lineage>
</organism>
<gene>
    <name evidence="1" type="ORF">NL394_17735</name>
</gene>
<dbReference type="Pfam" id="PF12691">
    <property type="entry name" value="Phage_tail_terminator_6"/>
    <property type="match status" value="1"/>
</dbReference>
<dbReference type="EMBL" id="CP101185">
    <property type="protein sequence ID" value="UYV96869.1"/>
    <property type="molecule type" value="Genomic_DNA"/>
</dbReference>
<accession>A0AAX3EGG3</accession>